<dbReference type="InterPro" id="IPR003889">
    <property type="entry name" value="FYrich_C"/>
</dbReference>
<evidence type="ECO:0000256" key="3">
    <source>
        <dbReference type="SAM" id="MobiDB-lite"/>
    </source>
</evidence>
<sequence length="1413" mass="155903">MLSARILLQLPMAKPIVDENSDGLEITSIGSLYRGPWDKKYWSSSRGKDRYPYPIGYQVIRALNGSTYKMEIHEGLKGPLFVIASDGYSCSAQTPDIAWEKFQKKGCPRMKIWHGKRFSCKIDGVEFFGFKNPLVQRLLRELLSDINGTADQSLISSSFCNSTTETDYDHRVPDACTYPDLLPYLVRPLKTGKRSRKLELINMKSITEARLKRSRPQDVVCNAEASSLIQRNNTDYYHGYFMPPSALKEEDDIFNHPGASPSTVHVISGTAEEKNHFSAKDKPPVNSVDSAATIDWPPLNTVNFSDHPREEAVPAQEEKELDGSENCKSTGVANNLPAEEETPGRPLNFFQLSRLPDTEVEKLNLHNARQDQSGYPLIPKGCPGASDVDLCAPDTFDLMEDYTSNSGPIIRDKSTCGEKEELTAADMVLSQGLVIGSHLQEEICSSNSNGSSEKNEYDSVSQETAKSMMTFLLPQAVPLLKKASGKEKALVSTSKNLSCMVKSQNENNEARCLLDVPSPDAVATLAGSAHMEKEEMMHIQMVGPGVELTKPVVLDSFEEDQCGDLLTKQVKLSSDIADSDQVTFDKDNCPPGTWGQVSVQNESLVSHVKTFGSKEVSCCNKVYATSNEKPQEGDVCITESVLVGSSPSNEVLPGNINAFANLDEKPVEVDIQSKEKHIKTVHDCTGAHPDTYVSIANDTSDINQRGMIGSSEISWKEINFKRVLAEPGIATSTQIPNKVYTRKKVRNVDLLAGKDNVPLSESIIYRNFGEHLDLETDPATGTLLASEIHDGASDNKPGEEGSFGVQARVGGQSHISPQENTTIDSKSMINDLPPAVSQNQAFGFVSNDEHISGIFRLSVSHVRKPKVHLEKKLVGHKNCVDSNNPTSFLNKNASFCENNSPTAKESQVNRDMKLDRKVELNYELLGCYVHPMSISSVLLRTKGNEIYICVLCGLLRDRDRNLLIYKLAIKEPRVGFPSFVGHTSITFPILKDYIGREVELERSAVQFTPDCKHLVLLDSISTPYCREGRVQCLCSTCTSNCLEKYAIKIVQVKSGYVSVVVTLRTDESLRCLLVCEPNHLVAVGESGELHLWVMNSAWRLYHGICPEGLFDIELLNDASDNDKLLSVCRITVGELSREKMECGQTEELILPANNSTSPGIMELKGVPNCTSLVVGHNNVGEFSIWDISKRIFLSSFSAPSTLICQFFPISLFNWKSKGPLFTGSNVKEHVNGIMTSTKMGFPEKTENSSFLPLEGQDIAVWLLVSTISDSDAQRNYVQGDFQNNSEGRWRLALLVKDKVVLGRALDPSTSAVGASAGLGIVSTCDGHVYMWELSTGTKLGVLHHFKDGSVSCVATDDSRAGALAVADDREKTKPKISVIPPEFPVPVLIPKVVKNDFQYMLKLELDFWNQKWN</sequence>
<dbReference type="InterPro" id="IPR036322">
    <property type="entry name" value="WD40_repeat_dom_sf"/>
</dbReference>
<dbReference type="PANTHER" id="PTHR22715">
    <property type="entry name" value="TRANSFORMING GROWTH FACTOR BETA REGULATED GENE 1"/>
    <property type="match status" value="1"/>
</dbReference>
<evidence type="ECO:0000256" key="2">
    <source>
        <dbReference type="ARBA" id="ARBA00023242"/>
    </source>
</evidence>
<feature type="compositionally biased region" description="Basic and acidic residues" evidence="3">
    <location>
        <begin position="274"/>
        <end position="283"/>
    </location>
</feature>
<dbReference type="PROSITE" id="PS51542">
    <property type="entry name" value="FYRN"/>
    <property type="match status" value="1"/>
</dbReference>
<dbReference type="Gene3D" id="3.30.160.360">
    <property type="match status" value="1"/>
</dbReference>
<dbReference type="SUPFAM" id="SSF50978">
    <property type="entry name" value="WD40 repeat-like"/>
    <property type="match status" value="1"/>
</dbReference>
<dbReference type="GO" id="GO:0048731">
    <property type="term" value="P:system development"/>
    <property type="evidence" value="ECO:0007669"/>
    <property type="project" value="UniProtKB-ARBA"/>
</dbReference>
<dbReference type="Proteomes" id="UP000516437">
    <property type="component" value="Chromosome 7"/>
</dbReference>
<dbReference type="PANTHER" id="PTHR22715:SF1">
    <property type="entry name" value="DNA BINDING PROTEIN"/>
    <property type="match status" value="1"/>
</dbReference>
<dbReference type="InterPro" id="IPR003888">
    <property type="entry name" value="FYrich_N"/>
</dbReference>
<evidence type="ECO:0008006" key="6">
    <source>
        <dbReference type="Google" id="ProtNLM"/>
    </source>
</evidence>
<keyword evidence="2" id="KW-0539">Nucleus</keyword>
<dbReference type="GO" id="GO:0140993">
    <property type="term" value="F:histone modifying activity"/>
    <property type="evidence" value="ECO:0007669"/>
    <property type="project" value="UniProtKB-ARBA"/>
</dbReference>
<protein>
    <recommendedName>
        <fullName evidence="6">FYR C-terminal domain-containing protein</fullName>
    </recommendedName>
</protein>
<comment type="subcellular location">
    <subcellularLocation>
        <location evidence="1">Nucleus</location>
    </subcellularLocation>
</comment>
<evidence type="ECO:0000256" key="1">
    <source>
        <dbReference type="ARBA" id="ARBA00004123"/>
    </source>
</evidence>
<evidence type="ECO:0000313" key="5">
    <source>
        <dbReference type="Proteomes" id="UP000516437"/>
    </source>
</evidence>
<name>A0A6A1V242_9ROSI</name>
<dbReference type="PROSITE" id="PS51543">
    <property type="entry name" value="FYRC"/>
    <property type="match status" value="1"/>
</dbReference>
<keyword evidence="5" id="KW-1185">Reference proteome</keyword>
<comment type="caution">
    <text evidence="4">The sequence shown here is derived from an EMBL/GenBank/DDBJ whole genome shotgun (WGS) entry which is preliminary data.</text>
</comment>
<proteinExistence type="predicted"/>
<gene>
    <name evidence="4" type="ORF">CJ030_MR7G013484</name>
</gene>
<evidence type="ECO:0000313" key="4">
    <source>
        <dbReference type="EMBL" id="KAB1206769.1"/>
    </source>
</evidence>
<reference evidence="4 5" key="1">
    <citation type="journal article" date="2019" name="Plant Biotechnol. J.">
        <title>The red bayberry genome and genetic basis of sex determination.</title>
        <authorList>
            <person name="Jia H.M."/>
            <person name="Jia H.J."/>
            <person name="Cai Q.L."/>
            <person name="Wang Y."/>
            <person name="Zhao H.B."/>
            <person name="Yang W.F."/>
            <person name="Wang G.Y."/>
            <person name="Li Y.H."/>
            <person name="Zhan D.L."/>
            <person name="Shen Y.T."/>
            <person name="Niu Q.F."/>
            <person name="Chang L."/>
            <person name="Qiu J."/>
            <person name="Zhao L."/>
            <person name="Xie H.B."/>
            <person name="Fu W.Y."/>
            <person name="Jin J."/>
            <person name="Li X.W."/>
            <person name="Jiao Y."/>
            <person name="Zhou C.C."/>
            <person name="Tu T."/>
            <person name="Chai C.Y."/>
            <person name="Gao J.L."/>
            <person name="Fan L.J."/>
            <person name="van de Weg E."/>
            <person name="Wang J.Y."/>
            <person name="Gao Z.S."/>
        </authorList>
    </citation>
    <scope>NUCLEOTIDE SEQUENCE [LARGE SCALE GENOMIC DNA]</scope>
    <source>
        <tissue evidence="4">Leaves</tissue>
    </source>
</reference>
<feature type="region of interest" description="Disordered" evidence="3">
    <location>
        <begin position="274"/>
        <end position="347"/>
    </location>
</feature>
<feature type="compositionally biased region" description="Basic and acidic residues" evidence="3">
    <location>
        <begin position="306"/>
        <end position="322"/>
    </location>
</feature>
<dbReference type="GO" id="GO:0051726">
    <property type="term" value="P:regulation of cell cycle"/>
    <property type="evidence" value="ECO:0007669"/>
    <property type="project" value="TreeGrafter"/>
</dbReference>
<dbReference type="InterPro" id="IPR040092">
    <property type="entry name" value="TBRG1"/>
</dbReference>
<dbReference type="EMBL" id="RXIC02000025">
    <property type="protein sequence ID" value="KAB1206769.1"/>
    <property type="molecule type" value="Genomic_DNA"/>
</dbReference>
<organism evidence="4 5">
    <name type="scientific">Morella rubra</name>
    <name type="common">Chinese bayberry</name>
    <dbReference type="NCBI Taxonomy" id="262757"/>
    <lineage>
        <taxon>Eukaryota</taxon>
        <taxon>Viridiplantae</taxon>
        <taxon>Streptophyta</taxon>
        <taxon>Embryophyta</taxon>
        <taxon>Tracheophyta</taxon>
        <taxon>Spermatophyta</taxon>
        <taxon>Magnoliopsida</taxon>
        <taxon>eudicotyledons</taxon>
        <taxon>Gunneridae</taxon>
        <taxon>Pentapetalae</taxon>
        <taxon>rosids</taxon>
        <taxon>fabids</taxon>
        <taxon>Fagales</taxon>
        <taxon>Myricaceae</taxon>
        <taxon>Morella</taxon>
    </lineage>
</organism>
<accession>A0A6A1V242</accession>
<dbReference type="OrthoDB" id="1928087at2759"/>
<dbReference type="GO" id="GO:0005634">
    <property type="term" value="C:nucleus"/>
    <property type="evidence" value="ECO:0007669"/>
    <property type="project" value="UniProtKB-SubCell"/>
</dbReference>